<dbReference type="Pfam" id="PF25019">
    <property type="entry name" value="LRR_R13L1-DRL21"/>
    <property type="match status" value="1"/>
</dbReference>
<dbReference type="Gene3D" id="3.40.50.300">
    <property type="entry name" value="P-loop containing nucleotide triphosphate hydrolases"/>
    <property type="match status" value="1"/>
</dbReference>
<feature type="domain" description="Disease resistance protein RPS4B/Roq1-like leucine-rich repeats" evidence="10">
    <location>
        <begin position="769"/>
        <end position="941"/>
    </location>
</feature>
<dbReference type="Gene3D" id="3.80.10.10">
    <property type="entry name" value="Ribonuclease Inhibitor"/>
    <property type="match status" value="4"/>
</dbReference>
<keyword evidence="5" id="KW-0611">Plant defense</keyword>
<evidence type="ECO:0000259" key="8">
    <source>
        <dbReference type="Pfam" id="PF00931"/>
    </source>
</evidence>
<dbReference type="InterPro" id="IPR055414">
    <property type="entry name" value="LRR_R13L4/SHOC2-like"/>
</dbReference>
<keyword evidence="6" id="KW-0067">ATP-binding</keyword>
<dbReference type="Pfam" id="PF23286">
    <property type="entry name" value="LRR_13"/>
    <property type="match status" value="1"/>
</dbReference>
<dbReference type="PANTHER" id="PTHR36766">
    <property type="entry name" value="PLANT BROAD-SPECTRUM MILDEW RESISTANCE PROTEIN RPW8"/>
    <property type="match status" value="1"/>
</dbReference>
<keyword evidence="7" id="KW-0175">Coiled coil</keyword>
<dbReference type="InterPro" id="IPR058546">
    <property type="entry name" value="RPS4B/Roq1-like_LRR"/>
</dbReference>
<evidence type="ECO:0000259" key="11">
    <source>
        <dbReference type="Pfam" id="PF23559"/>
    </source>
</evidence>
<dbReference type="Pfam" id="PF23559">
    <property type="entry name" value="WHD_DRP"/>
    <property type="match status" value="1"/>
</dbReference>
<dbReference type="PRINTS" id="PR00364">
    <property type="entry name" value="DISEASERSIST"/>
</dbReference>
<evidence type="ECO:0000256" key="2">
    <source>
        <dbReference type="ARBA" id="ARBA00022614"/>
    </source>
</evidence>
<dbReference type="InterPro" id="IPR002182">
    <property type="entry name" value="NB-ARC"/>
</dbReference>
<evidence type="ECO:0000256" key="4">
    <source>
        <dbReference type="ARBA" id="ARBA00022741"/>
    </source>
</evidence>
<comment type="caution">
    <text evidence="14">The sequence shown here is derived from an EMBL/GenBank/DDBJ whole genome shotgun (WGS) entry which is preliminary data.</text>
</comment>
<evidence type="ECO:0000259" key="10">
    <source>
        <dbReference type="Pfam" id="PF23286"/>
    </source>
</evidence>
<evidence type="ECO:0000259" key="9">
    <source>
        <dbReference type="Pfam" id="PF18052"/>
    </source>
</evidence>
<evidence type="ECO:0000256" key="7">
    <source>
        <dbReference type="ARBA" id="ARBA00023054"/>
    </source>
</evidence>
<dbReference type="InterPro" id="IPR027417">
    <property type="entry name" value="P-loop_NTPase"/>
</dbReference>
<dbReference type="GO" id="GO:0043531">
    <property type="term" value="F:ADP binding"/>
    <property type="evidence" value="ECO:0007669"/>
    <property type="project" value="InterPro"/>
</dbReference>
<dbReference type="GO" id="GO:0009626">
    <property type="term" value="P:plant-type hypersensitive response"/>
    <property type="evidence" value="ECO:0007669"/>
    <property type="project" value="UniProtKB-ARBA"/>
</dbReference>
<feature type="domain" description="R13L1/DRL21-like LRR repeat region" evidence="13">
    <location>
        <begin position="970"/>
        <end position="1118"/>
    </location>
</feature>
<dbReference type="Proteomes" id="UP000604825">
    <property type="component" value="Unassembled WGS sequence"/>
</dbReference>
<evidence type="ECO:0000256" key="5">
    <source>
        <dbReference type="ARBA" id="ARBA00022821"/>
    </source>
</evidence>
<dbReference type="Gene3D" id="1.10.10.10">
    <property type="entry name" value="Winged helix-like DNA-binding domain superfamily/Winged helix DNA-binding domain"/>
    <property type="match status" value="1"/>
</dbReference>
<evidence type="ECO:0000259" key="12">
    <source>
        <dbReference type="Pfam" id="PF23598"/>
    </source>
</evidence>
<dbReference type="InterPro" id="IPR056789">
    <property type="entry name" value="LRR_R13L1-DRL21"/>
</dbReference>
<feature type="domain" description="Disease resistance N-terminal" evidence="9">
    <location>
        <begin position="160"/>
        <end position="245"/>
    </location>
</feature>
<accession>A0A811RY18</accession>
<dbReference type="GO" id="GO:0042742">
    <property type="term" value="P:defense response to bacterium"/>
    <property type="evidence" value="ECO:0007669"/>
    <property type="project" value="UniProtKB-ARBA"/>
</dbReference>
<sequence length="1386" mass="155631">MLSVAAGVQSPPPTHKANIVRSSVAISFRFASDPTIFLSLFSMASAVWTFTPLSPFVSMGVRNLQASASWSWTPEEPISSFSLGCSLAAVEFTARLGEASRRRRRRDRDLQASASWSWTPEEPISSFSLGCSLAAVELRGLGKSFFDIMSGMEAALASGVLKVAGDKLVSLLATEFAAITGVQRDLSELQDIHAAITGWLSAARDRAIQSEPQSLWVVKLKDVAYDIDDVLQEVQLEAEKQKMERDDDKSAIAGCFCAKPKAFAFRYKMAHKIKAIKVRFAAIVKQRSDVNTLVPRDQHVGTSYRTVGKMYWLSEVLESEIPRRDQEKDAIISKLVECNAGENSMVVSIVGLGGSGKTTLAKHICHDVKIKEHFGDGIFWVHVSQEFDFEKLIGKLFQTIVGDNSDRHPPQHMAQKISEKLSNKKFLLILDDAWHEDRHDWEQFMVQLKCGAPERRIMLTTRDRKVAEAVESRYIFDLAFLSESESWNLFLKGSGWAEQDLSSDYVQVGKEIIKGCGGVPLAIQALGAVLRDKKQISTWKAIRDSNLWNVPSINDRVFASLKLSYIHLADELKQCFTFCSIFPKGYGIQKDRLIAQWIAHGFINAMNGEQPEDIGRDYLDSLVKVRFLQEAYGSWNTDIYNMHDLIHDLTRQILKDELVTCVPIHTTEEFTHRYRYLSLTSFTENADKGLFDKVRALYISDSKPSFDTTVKNSCCMRSVVLDYAIDTPFSLFILKFEYLGYLEIHNVSFTTVPEVISRFWNLQSLHFVNCKGFVTLPESVGKLRKLRTLELRCITDLESLPQSIGDFYVLQSLQLYSCRKLREIPSSLGRIGNLCVLDIERCSSLQQLPPDIIGEFKNLRTINFNGCTGLQDLPSTLSCHTLRTLNLSGTKVTMLPQWVTSIDTLECIDLEGCKELRELPKGIANLKRLAVLNIRDCSKLCCLPSGLGQLTRLRKLGLFVVGCGADDARISELENLDMIGGRLEITNLKYLKNPSDAEKACLKRKSSIQSLVLNWSLSDTEEELVSDMEHDWGVLNALEPPSQIEYLDIYGYRGPCLPGWMMKQNDSSYCEGGIMLKQTTASHFLRLTSLTLKGFPNLRHMRGFAELPSLKDLELEEMPNLEELWTTSSGFETGEKELAAQYPFPVLSSLLIGGCPKLNGSPYYPPSLEHMYLNRSNMQLLSTGRFSHQLPSMHALVPRLKKLVLIEVTGSSSGWELLQHLTKLKELSIYSCNDLAQLPESMRNLTSLERLCISGCPAVGTLPDWLGELHSLRYLELSGGDLKQFPEAIQHLTSLEHLNMSSGPALTVLPEWIGQLSALRELYLQHSPALQYLPQSIQHLTALEKLLINGCPGLATRYKRGAGPDWHLVSHIRSVNIFDSDELRWG</sequence>
<evidence type="ECO:0000256" key="6">
    <source>
        <dbReference type="ARBA" id="ARBA00022840"/>
    </source>
</evidence>
<keyword evidence="2" id="KW-0433">Leucine-rich repeat</keyword>
<dbReference type="InterPro" id="IPR036388">
    <property type="entry name" value="WH-like_DNA-bd_sf"/>
</dbReference>
<protein>
    <submittedName>
        <fullName evidence="14">Uncharacterized protein</fullName>
    </submittedName>
</protein>
<dbReference type="Pfam" id="PF23598">
    <property type="entry name" value="LRR_14"/>
    <property type="match status" value="1"/>
</dbReference>
<proteinExistence type="inferred from homology"/>
<dbReference type="SUPFAM" id="SSF52058">
    <property type="entry name" value="L domain-like"/>
    <property type="match status" value="1"/>
</dbReference>
<dbReference type="GO" id="GO:0005524">
    <property type="term" value="F:ATP binding"/>
    <property type="evidence" value="ECO:0007669"/>
    <property type="project" value="UniProtKB-KW"/>
</dbReference>
<dbReference type="GO" id="GO:0002758">
    <property type="term" value="P:innate immune response-activating signaling pathway"/>
    <property type="evidence" value="ECO:0007669"/>
    <property type="project" value="UniProtKB-ARBA"/>
</dbReference>
<dbReference type="SUPFAM" id="SSF52047">
    <property type="entry name" value="RNI-like"/>
    <property type="match status" value="1"/>
</dbReference>
<dbReference type="Gene3D" id="1.10.8.430">
    <property type="entry name" value="Helical domain of apoptotic protease-activating factors"/>
    <property type="match status" value="1"/>
</dbReference>
<evidence type="ECO:0000259" key="13">
    <source>
        <dbReference type="Pfam" id="PF25019"/>
    </source>
</evidence>
<gene>
    <name evidence="14" type="ORF">NCGR_LOCUS58980</name>
</gene>
<feature type="domain" description="Disease resistance protein winged helix" evidence="11">
    <location>
        <begin position="581"/>
        <end position="649"/>
    </location>
</feature>
<dbReference type="Pfam" id="PF00931">
    <property type="entry name" value="NB-ARC"/>
    <property type="match status" value="1"/>
</dbReference>
<dbReference type="OrthoDB" id="1658288at2759"/>
<name>A0A811RY18_9POAL</name>
<evidence type="ECO:0000256" key="1">
    <source>
        <dbReference type="ARBA" id="ARBA00008894"/>
    </source>
</evidence>
<dbReference type="InterPro" id="IPR058922">
    <property type="entry name" value="WHD_DRP"/>
</dbReference>
<dbReference type="Gene3D" id="1.20.5.4130">
    <property type="match status" value="1"/>
</dbReference>
<comment type="similarity">
    <text evidence="1">Belongs to the disease resistance NB-LRR family.</text>
</comment>
<feature type="domain" description="NB-ARC" evidence="8">
    <location>
        <begin position="325"/>
        <end position="492"/>
    </location>
</feature>
<dbReference type="EMBL" id="CAJGYO010000017">
    <property type="protein sequence ID" value="CAD6334882.1"/>
    <property type="molecule type" value="Genomic_DNA"/>
</dbReference>
<evidence type="ECO:0000256" key="3">
    <source>
        <dbReference type="ARBA" id="ARBA00022737"/>
    </source>
</evidence>
<dbReference type="SUPFAM" id="SSF52540">
    <property type="entry name" value="P-loop containing nucleoside triphosphate hydrolases"/>
    <property type="match status" value="1"/>
</dbReference>
<keyword evidence="4" id="KW-0547">Nucleotide-binding</keyword>
<dbReference type="FunFam" id="3.40.50.300:FF:001091">
    <property type="entry name" value="Probable disease resistance protein At1g61300"/>
    <property type="match status" value="1"/>
</dbReference>
<dbReference type="InterPro" id="IPR032675">
    <property type="entry name" value="LRR_dom_sf"/>
</dbReference>
<evidence type="ECO:0000313" key="14">
    <source>
        <dbReference type="EMBL" id="CAD6334882.1"/>
    </source>
</evidence>
<dbReference type="Pfam" id="PF18052">
    <property type="entry name" value="Rx_N"/>
    <property type="match status" value="1"/>
</dbReference>
<keyword evidence="15" id="KW-1185">Reference proteome</keyword>
<dbReference type="InterPro" id="IPR041118">
    <property type="entry name" value="Rx_N"/>
</dbReference>
<feature type="domain" description="Disease resistance R13L4/SHOC-2-like LRR" evidence="12">
    <location>
        <begin position="1266"/>
        <end position="1347"/>
    </location>
</feature>
<reference evidence="14" key="1">
    <citation type="submission" date="2020-10" db="EMBL/GenBank/DDBJ databases">
        <authorList>
            <person name="Han B."/>
            <person name="Lu T."/>
            <person name="Zhao Q."/>
            <person name="Huang X."/>
            <person name="Zhao Y."/>
        </authorList>
    </citation>
    <scope>NUCLEOTIDE SEQUENCE</scope>
</reference>
<keyword evidence="3" id="KW-0677">Repeat</keyword>
<dbReference type="InterPro" id="IPR042197">
    <property type="entry name" value="Apaf_helical"/>
</dbReference>
<evidence type="ECO:0000313" key="15">
    <source>
        <dbReference type="Proteomes" id="UP000604825"/>
    </source>
</evidence>
<dbReference type="PANTHER" id="PTHR36766:SF34">
    <property type="entry name" value="NB-ARC DOMAIN-CONTAINING PROTEIN"/>
    <property type="match status" value="1"/>
</dbReference>
<dbReference type="FunFam" id="1.10.10.10:FF:000322">
    <property type="entry name" value="Probable disease resistance protein At1g63360"/>
    <property type="match status" value="1"/>
</dbReference>
<organism evidence="14 15">
    <name type="scientific">Miscanthus lutarioriparius</name>
    <dbReference type="NCBI Taxonomy" id="422564"/>
    <lineage>
        <taxon>Eukaryota</taxon>
        <taxon>Viridiplantae</taxon>
        <taxon>Streptophyta</taxon>
        <taxon>Embryophyta</taxon>
        <taxon>Tracheophyta</taxon>
        <taxon>Spermatophyta</taxon>
        <taxon>Magnoliopsida</taxon>
        <taxon>Liliopsida</taxon>
        <taxon>Poales</taxon>
        <taxon>Poaceae</taxon>
        <taxon>PACMAD clade</taxon>
        <taxon>Panicoideae</taxon>
        <taxon>Andropogonodae</taxon>
        <taxon>Andropogoneae</taxon>
        <taxon>Saccharinae</taxon>
        <taxon>Miscanthus</taxon>
    </lineage>
</organism>